<evidence type="ECO:0000256" key="2">
    <source>
        <dbReference type="ARBA" id="ARBA00022692"/>
    </source>
</evidence>
<protein>
    <submittedName>
        <fullName evidence="9">Cytochrome</fullName>
    </submittedName>
</protein>
<feature type="binding site" description="axial binding residue" evidence="7">
    <location>
        <position position="377"/>
    </location>
    <ligand>
        <name>heme</name>
        <dbReference type="ChEBI" id="CHEBI:30413"/>
    </ligand>
    <ligandPart>
        <name>Fe</name>
        <dbReference type="ChEBI" id="CHEBI:18248"/>
    </ligandPart>
</feature>
<keyword evidence="5 8" id="KW-0560">Oxidoreductase</keyword>
<name>A0ABD1U2S0_9LAMI</name>
<keyword evidence="4" id="KW-1133">Transmembrane helix</keyword>
<evidence type="ECO:0000313" key="9">
    <source>
        <dbReference type="EMBL" id="KAL2519259.1"/>
    </source>
</evidence>
<accession>A0ABD1U2S0</accession>
<keyword evidence="6 7" id="KW-0408">Iron</keyword>
<dbReference type="EMBL" id="JBFOLK010000004">
    <property type="protein sequence ID" value="KAL2519259.1"/>
    <property type="molecule type" value="Genomic_DNA"/>
</dbReference>
<comment type="subcellular location">
    <subcellularLocation>
        <location evidence="1">Membrane</location>
        <topology evidence="1">Single-pass membrane protein</topology>
    </subcellularLocation>
</comment>
<evidence type="ECO:0000256" key="1">
    <source>
        <dbReference type="ARBA" id="ARBA00004167"/>
    </source>
</evidence>
<keyword evidence="2" id="KW-0812">Transmembrane</keyword>
<sequence>MGWPFFGETHKFLKQGPEFMKNQRARYGNVFKSHILGSPTIISMDPELNRYILLNEAKGLIPGYPQSMLDILGKCNIAAVYGSTHKHIRNNMLSLIGTSLIKDRLLPRIDRYMRLHLNNWDDTTVDIQEKTMNLTFLIAFKQIAEVESSSIYEDFKVEFDKLLVGSLSLPINIPGTKYYHGLKGRKNVMKFLKELVERRRESPVTSDDNLDLMLRSTDSSYMLSDEEIYDQIITILYSGYETVSTTSMMAVKYLHDHPEALQELRDEHFSIRKTKTAEESIGWDDYKSMKFTRAVILETLRLATVINGVLRKTMKTTELNGFVIPEGWRIYVYTREINYDPILYPEPFKFNPWRWLDTKSLEWHKYFLIFGGGGRICPGKDLGIVTISIFLHYFVTSYRWEEIGGQKILKFPRVEAPNGFHIRVSKF</sequence>
<dbReference type="Pfam" id="PF00067">
    <property type="entry name" value="p450"/>
    <property type="match status" value="1"/>
</dbReference>
<evidence type="ECO:0000256" key="5">
    <source>
        <dbReference type="ARBA" id="ARBA00023002"/>
    </source>
</evidence>
<dbReference type="PANTHER" id="PTHR24286:SF169">
    <property type="entry name" value="CYTOCHROME P450 85A1"/>
    <property type="match status" value="1"/>
</dbReference>
<evidence type="ECO:0000256" key="3">
    <source>
        <dbReference type="ARBA" id="ARBA00022723"/>
    </source>
</evidence>
<evidence type="ECO:0000256" key="4">
    <source>
        <dbReference type="ARBA" id="ARBA00022989"/>
    </source>
</evidence>
<dbReference type="PRINTS" id="PR00385">
    <property type="entry name" value="P450"/>
</dbReference>
<evidence type="ECO:0000313" key="10">
    <source>
        <dbReference type="Proteomes" id="UP001604336"/>
    </source>
</evidence>
<dbReference type="InterPro" id="IPR036396">
    <property type="entry name" value="Cyt_P450_sf"/>
</dbReference>
<gene>
    <name evidence="9" type="ORF">Adt_15506</name>
</gene>
<keyword evidence="4" id="KW-0472">Membrane</keyword>
<dbReference type="InterPro" id="IPR017972">
    <property type="entry name" value="Cyt_P450_CS"/>
</dbReference>
<keyword evidence="10" id="KW-1185">Reference proteome</keyword>
<comment type="cofactor">
    <cofactor evidence="7">
        <name>heme</name>
        <dbReference type="ChEBI" id="CHEBI:30413"/>
    </cofactor>
</comment>
<dbReference type="GO" id="GO:0004497">
    <property type="term" value="F:monooxygenase activity"/>
    <property type="evidence" value="ECO:0007669"/>
    <property type="project" value="UniProtKB-KW"/>
</dbReference>
<dbReference type="InterPro" id="IPR002401">
    <property type="entry name" value="Cyt_P450_E_grp-I"/>
</dbReference>
<dbReference type="SUPFAM" id="SSF48264">
    <property type="entry name" value="Cytochrome P450"/>
    <property type="match status" value="1"/>
</dbReference>
<dbReference type="Gene3D" id="1.10.630.10">
    <property type="entry name" value="Cytochrome P450"/>
    <property type="match status" value="1"/>
</dbReference>
<proteinExistence type="inferred from homology"/>
<dbReference type="AlphaFoldDB" id="A0ABD1U2S0"/>
<keyword evidence="3 7" id="KW-0479">Metal-binding</keyword>
<evidence type="ECO:0000256" key="6">
    <source>
        <dbReference type="ARBA" id="ARBA00023004"/>
    </source>
</evidence>
<dbReference type="PROSITE" id="PS00086">
    <property type="entry name" value="CYTOCHROME_P450"/>
    <property type="match status" value="1"/>
</dbReference>
<dbReference type="GO" id="GO:0046872">
    <property type="term" value="F:metal ion binding"/>
    <property type="evidence" value="ECO:0007669"/>
    <property type="project" value="UniProtKB-KW"/>
</dbReference>
<dbReference type="CDD" id="cd11043">
    <property type="entry name" value="CYP90-like"/>
    <property type="match status" value="1"/>
</dbReference>
<evidence type="ECO:0000256" key="8">
    <source>
        <dbReference type="RuleBase" id="RU000461"/>
    </source>
</evidence>
<evidence type="ECO:0000256" key="7">
    <source>
        <dbReference type="PIRSR" id="PIRSR602401-1"/>
    </source>
</evidence>
<keyword evidence="7 8" id="KW-0349">Heme</keyword>
<dbReference type="PRINTS" id="PR00463">
    <property type="entry name" value="EP450I"/>
</dbReference>
<organism evidence="9 10">
    <name type="scientific">Abeliophyllum distichum</name>
    <dbReference type="NCBI Taxonomy" id="126358"/>
    <lineage>
        <taxon>Eukaryota</taxon>
        <taxon>Viridiplantae</taxon>
        <taxon>Streptophyta</taxon>
        <taxon>Embryophyta</taxon>
        <taxon>Tracheophyta</taxon>
        <taxon>Spermatophyta</taxon>
        <taxon>Magnoliopsida</taxon>
        <taxon>eudicotyledons</taxon>
        <taxon>Gunneridae</taxon>
        <taxon>Pentapetalae</taxon>
        <taxon>asterids</taxon>
        <taxon>lamiids</taxon>
        <taxon>Lamiales</taxon>
        <taxon>Oleaceae</taxon>
        <taxon>Forsythieae</taxon>
        <taxon>Abeliophyllum</taxon>
    </lineage>
</organism>
<reference evidence="10" key="1">
    <citation type="submission" date="2024-07" db="EMBL/GenBank/DDBJ databases">
        <title>Two chromosome-level genome assemblies of Korean endemic species Abeliophyllum distichum and Forsythia ovata (Oleaceae).</title>
        <authorList>
            <person name="Jang H."/>
        </authorList>
    </citation>
    <scope>NUCLEOTIDE SEQUENCE [LARGE SCALE GENOMIC DNA]</scope>
</reference>
<dbReference type="Proteomes" id="UP001604336">
    <property type="component" value="Unassembled WGS sequence"/>
</dbReference>
<comment type="caution">
    <text evidence="9">The sequence shown here is derived from an EMBL/GenBank/DDBJ whole genome shotgun (WGS) entry which is preliminary data.</text>
</comment>
<dbReference type="PANTHER" id="PTHR24286">
    <property type="entry name" value="CYTOCHROME P450 26"/>
    <property type="match status" value="1"/>
</dbReference>
<comment type="similarity">
    <text evidence="8">Belongs to the cytochrome P450 family.</text>
</comment>
<dbReference type="GO" id="GO:0016020">
    <property type="term" value="C:membrane"/>
    <property type="evidence" value="ECO:0007669"/>
    <property type="project" value="UniProtKB-SubCell"/>
</dbReference>
<keyword evidence="8" id="KW-0503">Monooxygenase</keyword>
<dbReference type="InterPro" id="IPR001128">
    <property type="entry name" value="Cyt_P450"/>
</dbReference>